<keyword evidence="6" id="KW-0067">ATP-binding</keyword>
<dbReference type="CDD" id="cd00593">
    <property type="entry name" value="RIBOc"/>
    <property type="match status" value="2"/>
</dbReference>
<proteinExistence type="predicted"/>
<evidence type="ECO:0000256" key="3">
    <source>
        <dbReference type="ARBA" id="ARBA00022741"/>
    </source>
</evidence>
<dbReference type="PROSITE" id="PS50821">
    <property type="entry name" value="PAZ"/>
    <property type="match status" value="1"/>
</dbReference>
<protein>
    <submittedName>
        <fullName evidence="12">Uncharacterized protein</fullName>
    </submittedName>
</protein>
<keyword evidence="2" id="KW-0677">Repeat</keyword>
<dbReference type="PANTHER" id="PTHR14950">
    <property type="entry name" value="DICER-RELATED"/>
    <property type="match status" value="1"/>
</dbReference>
<feature type="compositionally biased region" description="Basic and acidic residues" evidence="8">
    <location>
        <begin position="10"/>
        <end position="20"/>
    </location>
</feature>
<keyword evidence="7" id="KW-0694">RNA-binding</keyword>
<evidence type="ECO:0000256" key="2">
    <source>
        <dbReference type="ARBA" id="ARBA00022737"/>
    </source>
</evidence>
<organism evidence="12">
    <name type="scientific">Athelia psychrophila</name>
    <dbReference type="NCBI Taxonomy" id="1759441"/>
    <lineage>
        <taxon>Eukaryota</taxon>
        <taxon>Fungi</taxon>
        <taxon>Dikarya</taxon>
        <taxon>Basidiomycota</taxon>
        <taxon>Agaricomycotina</taxon>
        <taxon>Agaricomycetes</taxon>
        <taxon>Agaricomycetidae</taxon>
        <taxon>Atheliales</taxon>
        <taxon>Atheliaceae</taxon>
        <taxon>Athelia</taxon>
    </lineage>
</organism>
<dbReference type="STRING" id="436010.A0A166VLS7"/>
<evidence type="ECO:0000313" key="12">
    <source>
        <dbReference type="EMBL" id="KZP32862.1"/>
    </source>
</evidence>
<evidence type="ECO:0000256" key="8">
    <source>
        <dbReference type="SAM" id="MobiDB-lite"/>
    </source>
</evidence>
<dbReference type="Gene3D" id="3.30.160.380">
    <property type="entry name" value="Dicer dimerisation domain"/>
    <property type="match status" value="1"/>
</dbReference>
<feature type="region of interest" description="Disordered" evidence="8">
    <location>
        <begin position="1"/>
        <end position="98"/>
    </location>
</feature>
<dbReference type="InterPro" id="IPR036389">
    <property type="entry name" value="RNase_III_sf"/>
</dbReference>
<dbReference type="SUPFAM" id="SSF69065">
    <property type="entry name" value="RNase III domain-like"/>
    <property type="match status" value="2"/>
</dbReference>
<dbReference type="PROSITE" id="PS51327">
    <property type="entry name" value="DICER_DSRBF"/>
    <property type="match status" value="1"/>
</dbReference>
<evidence type="ECO:0000256" key="1">
    <source>
        <dbReference type="ARBA" id="ARBA00001946"/>
    </source>
</evidence>
<sequence length="1498" mass="165413">MLKIWKQTWKKGDAARRPQSDQDSDAQAASGTSRDVSPATAVPARSADGDNLGPVLPRGRRGATKRTRGNETVNAEDPTSKRPKIEKEDDGAESTIGNGLPVIIEPEAVRPDPSASRKTTFEEAVIARAQAENNQETHPINRIFRDFYRTVDAISRPKIFALAVSPDGRKFHFDSAMLKLESVIDSKVFGISQEKREKLLALPDRPTEMIVLHSPPLLAADTQLCKQLHQFDPEETFVPRQFKSSRLALAELGSYASDQVWRSALEDIEAALLRDSVGEEDGSDRAKVSLCEGIKNMAVSAPNLDPSSPNFNVTPKFAKLVQVLKSCRSQDAAFRGVIFVHKRAVALAMLDILQTLHEDLTFLRAFVLVNQGQSEDVGLQNDVFQKFAKGSYNLLIATKSAEDLNIPKASIVIRYDLIESQTSDAFVRARTRGRESHLLFMVEHGNDAHRTILADSIQLDPEVQAWTDHLFQDIGSSVPPVNLRETTNAYHSESEDEESDGCISDPTTGGRIYPQDAIAIVYRIAAGFGGSDGGQSDSALFEFTESRSAPGAPPTYVCAVRFPSGAPIVRVTGPSCATITQARRTACYQACTELLDRNRLDYRLFPLPTYIKSPRVDDAISRQMAEAQSIGQIAMENQRVQAEPKAPATQCYPRKKAAFWNFKPRPDYGQLHPIIISVDGFADAIKAHGPMLILTRQPVPSLTDFKVFFSGAPATVNVTQGASFEVNEEQLEDLHGYTLRVCRAIMNKAFTCDSKKMPYFFAPLSPSWKVQKSNQHKQWNFPNVSDHIPWELIVLAADSWAVPLASRNIRAMKKDVDDAIVQDRWVEFTRRYDVVRIRPDLTPLSKPEDSDREANYDNFVEYCKARRKGFEGLKSYDQPLLEVGTVPAVFNNLNPASRPATSVVKAPVKYLIPELCAKFTIPASTFRTALLLPSITRRIDDLLLVKELNARFFEHSILEQHLLAAVSAPAAGMGFDYERLELLGDAFLKYLSSIYVFVANPAQKEGALHVLRQRIISNRSLLRNAISSGLPQYIQARPFTFKSWQPPNFSVESGFDPKDDSSTPPPEGSEGPEIKAMMNVSPLPKGSELSTGKLESKHKKKSKKKKQGEEIQYLGDKAVADVAEAIIGAAYVSGGRDLALKVTKALNVPLPNVNRWSDFGRKALAPPPKVTSRLREGSLQAVEAIIGHKFSRPHLLAQALTHASIKGYEQTSYERLEFIGDAILDFMVIRHIYDRDPKLSPGGLTLLKGAMVSNSTLAAVCVSSGLQNHLLYDSYVLAGSIQTYIDELSAKKAAEYALAEKEGRQPGQYWLDLEPPKALPDLVESIIGAIYVSEDFYPAGADAVFDNMLKPFLDRHVTLKTLSHHPTKILFELLQAQGCVKFEIVKDNSKGEDGEGPMKSCCSVVVHDVVLASARHTTSAFAARKASESALDALEGDAGFMTRTCDCRAHTDQRRQMKKAMKEVLSGFDEDEEADLLAVEGVLSLEEDGDELEDGEVA</sequence>
<dbReference type="PANTHER" id="PTHR14950:SF37">
    <property type="entry name" value="ENDORIBONUCLEASE DICER"/>
    <property type="match status" value="1"/>
</dbReference>
<dbReference type="GO" id="GO:0004386">
    <property type="term" value="F:helicase activity"/>
    <property type="evidence" value="ECO:0007669"/>
    <property type="project" value="UniProtKB-KW"/>
</dbReference>
<reference evidence="12" key="1">
    <citation type="journal article" date="2016" name="Mol. Biol. Evol.">
        <title>Comparative Genomics of Early-Diverging Mushroom-Forming Fungi Provides Insights into the Origins of Lignocellulose Decay Capabilities.</title>
        <authorList>
            <person name="Nagy L.G."/>
            <person name="Riley R."/>
            <person name="Tritt A."/>
            <person name="Adam C."/>
            <person name="Daum C."/>
            <person name="Floudas D."/>
            <person name="Sun H."/>
            <person name="Yadav J.S."/>
            <person name="Pangilinan J."/>
            <person name="Larsson K.H."/>
            <person name="Matsuura K."/>
            <person name="Barry K."/>
            <person name="Labutti K."/>
            <person name="Kuo R."/>
            <person name="Ohm R.A."/>
            <person name="Bhattacharya S.S."/>
            <person name="Shirouzu T."/>
            <person name="Yoshinaga Y."/>
            <person name="Martin F.M."/>
            <person name="Grigoriev I.V."/>
            <person name="Hibbett D.S."/>
        </authorList>
    </citation>
    <scope>NUCLEOTIDE SEQUENCE [LARGE SCALE GENOMIC DNA]</scope>
    <source>
        <strain evidence="12">CBS 109695</strain>
    </source>
</reference>
<dbReference type="Gene3D" id="1.10.1520.10">
    <property type="entry name" value="Ribonuclease III domain"/>
    <property type="match status" value="2"/>
</dbReference>
<accession>A0A166VLS7</accession>
<feature type="domain" description="RNase III" evidence="9">
    <location>
        <begin position="1179"/>
        <end position="1335"/>
    </location>
</feature>
<dbReference type="Gene3D" id="2.170.260.10">
    <property type="entry name" value="paz domain"/>
    <property type="match status" value="1"/>
</dbReference>
<evidence type="ECO:0000259" key="9">
    <source>
        <dbReference type="PROSITE" id="PS50142"/>
    </source>
</evidence>
<dbReference type="InterPro" id="IPR027417">
    <property type="entry name" value="P-loop_NTPase"/>
</dbReference>
<gene>
    <name evidence="12" type="ORF">FIBSPDRAFT_916225</name>
</gene>
<dbReference type="GO" id="GO:0004525">
    <property type="term" value="F:ribonuclease III activity"/>
    <property type="evidence" value="ECO:0007669"/>
    <property type="project" value="InterPro"/>
</dbReference>
<evidence type="ECO:0000256" key="4">
    <source>
        <dbReference type="ARBA" id="ARBA00022801"/>
    </source>
</evidence>
<dbReference type="InterPro" id="IPR003100">
    <property type="entry name" value="PAZ_dom"/>
</dbReference>
<dbReference type="EMBL" id="KV417484">
    <property type="protein sequence ID" value="KZP32862.1"/>
    <property type="molecule type" value="Genomic_DNA"/>
</dbReference>
<feature type="region of interest" description="Disordered" evidence="8">
    <location>
        <begin position="1052"/>
        <end position="1109"/>
    </location>
</feature>
<dbReference type="OrthoDB" id="416741at2759"/>
<keyword evidence="3" id="KW-0547">Nucleotide-binding</keyword>
<feature type="domain" description="Dicer dsRNA-binding fold" evidence="11">
    <location>
        <begin position="517"/>
        <end position="614"/>
    </location>
</feature>
<feature type="domain" description="PAZ" evidence="10">
    <location>
        <begin position="791"/>
        <end position="920"/>
    </location>
</feature>
<feature type="compositionally biased region" description="Basic residues" evidence="8">
    <location>
        <begin position="58"/>
        <end position="67"/>
    </location>
</feature>
<name>A0A166VLS7_9AGAM</name>
<evidence type="ECO:0000256" key="5">
    <source>
        <dbReference type="ARBA" id="ARBA00022806"/>
    </source>
</evidence>
<dbReference type="GO" id="GO:0003723">
    <property type="term" value="F:RNA binding"/>
    <property type="evidence" value="ECO:0007669"/>
    <property type="project" value="UniProtKB-UniRule"/>
</dbReference>
<dbReference type="SMART" id="SM00535">
    <property type="entry name" value="RIBOc"/>
    <property type="match status" value="2"/>
</dbReference>
<dbReference type="PROSITE" id="PS50142">
    <property type="entry name" value="RNASE_3_2"/>
    <property type="match status" value="2"/>
</dbReference>
<dbReference type="GO" id="GO:0006396">
    <property type="term" value="P:RNA processing"/>
    <property type="evidence" value="ECO:0007669"/>
    <property type="project" value="InterPro"/>
</dbReference>
<feature type="domain" description="RNase III" evidence="9">
    <location>
        <begin position="944"/>
        <end position="1135"/>
    </location>
</feature>
<keyword evidence="4" id="KW-0378">Hydrolase</keyword>
<evidence type="ECO:0000259" key="10">
    <source>
        <dbReference type="PROSITE" id="PS50821"/>
    </source>
</evidence>
<dbReference type="Gene3D" id="3.40.50.300">
    <property type="entry name" value="P-loop containing nucleotide triphosphate hydrolases"/>
    <property type="match status" value="1"/>
</dbReference>
<feature type="compositionally biased region" description="Basic and acidic residues" evidence="8">
    <location>
        <begin position="78"/>
        <end position="87"/>
    </location>
</feature>
<evidence type="ECO:0000259" key="11">
    <source>
        <dbReference type="PROSITE" id="PS51327"/>
    </source>
</evidence>
<evidence type="ECO:0000256" key="6">
    <source>
        <dbReference type="ARBA" id="ARBA00022840"/>
    </source>
</evidence>
<dbReference type="InterPro" id="IPR000999">
    <property type="entry name" value="RNase_III_dom"/>
</dbReference>
<evidence type="ECO:0000256" key="7">
    <source>
        <dbReference type="PROSITE-ProRule" id="PRU00657"/>
    </source>
</evidence>
<dbReference type="InterPro" id="IPR005034">
    <property type="entry name" value="Dicer_dimerisation"/>
</dbReference>
<feature type="compositionally biased region" description="Basic residues" evidence="8">
    <location>
        <begin position="1096"/>
        <end position="1106"/>
    </location>
</feature>
<keyword evidence="5" id="KW-0347">Helicase</keyword>
<comment type="cofactor">
    <cofactor evidence="1">
        <name>Mg(2+)</name>
        <dbReference type="ChEBI" id="CHEBI:18420"/>
    </cofactor>
</comment>
<dbReference type="InterPro" id="IPR038248">
    <property type="entry name" value="Dicer_dimer_sf"/>
</dbReference>
<dbReference type="GO" id="GO:0005524">
    <property type="term" value="F:ATP binding"/>
    <property type="evidence" value="ECO:0007669"/>
    <property type="project" value="UniProtKB-KW"/>
</dbReference>
<dbReference type="Pfam" id="PF03368">
    <property type="entry name" value="Dicer_dimer"/>
    <property type="match status" value="1"/>
</dbReference>
<dbReference type="SUPFAM" id="SSF52540">
    <property type="entry name" value="P-loop containing nucleoside triphosphate hydrolases"/>
    <property type="match status" value="1"/>
</dbReference>
<dbReference type="Pfam" id="PF00636">
    <property type="entry name" value="Ribonuclease_3"/>
    <property type="match status" value="2"/>
</dbReference>